<dbReference type="Proteomes" id="UP000743370">
    <property type="component" value="Unassembled WGS sequence"/>
</dbReference>
<evidence type="ECO:0000256" key="1">
    <source>
        <dbReference type="ARBA" id="ARBA00022737"/>
    </source>
</evidence>
<organism evidence="3 4">
    <name type="scientific">Phaseolus angularis</name>
    <name type="common">Azuki bean</name>
    <name type="synonym">Vigna angularis</name>
    <dbReference type="NCBI Taxonomy" id="3914"/>
    <lineage>
        <taxon>Eukaryota</taxon>
        <taxon>Viridiplantae</taxon>
        <taxon>Streptophyta</taxon>
        <taxon>Embryophyta</taxon>
        <taxon>Tracheophyta</taxon>
        <taxon>Spermatophyta</taxon>
        <taxon>Magnoliopsida</taxon>
        <taxon>eudicotyledons</taxon>
        <taxon>Gunneridae</taxon>
        <taxon>Pentapetalae</taxon>
        <taxon>rosids</taxon>
        <taxon>fabids</taxon>
        <taxon>Fabales</taxon>
        <taxon>Fabaceae</taxon>
        <taxon>Papilionoideae</taxon>
        <taxon>50 kb inversion clade</taxon>
        <taxon>NPAAA clade</taxon>
        <taxon>indigoferoid/millettioid clade</taxon>
        <taxon>Phaseoleae</taxon>
        <taxon>Vigna</taxon>
    </lineage>
</organism>
<sequence>MFSYNPKPQLLPSFSVVKRCVVSLPHPTSSSATTNSLNAIINHHSSQGAHRQVLVTYASMLKTHVPSDAYTFPSLLKACSSLNLFSLGLSLHQRLLVKGLSLDPYIASSLINFYAKFGCVDVARKVFDFMPVRNVVPWTTIIGCYSRMGHVSQAFFLFDGMRHQGIPPSGVTMLSLLLGVSELATVQCLHGCAILCGIWLSWQRGDCIEKKFSDPVLDVLGIILDACRANGNCKLGDTIANDILLLRPTHAGNFVQLAHCYASTNKWEEVGEAWTHMRSLGLKKIPGWSFIDIHGTITTFFTDHNSHPLFQEIVDTLKFLRKDMIKMQEVDINLESSHMISQ</sequence>
<keyword evidence="1" id="KW-0677">Repeat</keyword>
<comment type="caution">
    <text evidence="3">The sequence shown here is derived from an EMBL/GenBank/DDBJ whole genome shotgun (WGS) entry which is preliminary data.</text>
</comment>
<accession>A0A8T0K7D8</accession>
<dbReference type="PROSITE" id="PS51375">
    <property type="entry name" value="PPR"/>
    <property type="match status" value="1"/>
</dbReference>
<dbReference type="InterPro" id="IPR011990">
    <property type="entry name" value="TPR-like_helical_dom_sf"/>
</dbReference>
<dbReference type="FunFam" id="1.25.40.10:FF:000682">
    <property type="entry name" value="Pentatricopeptide repeat-containing protein At3g16610"/>
    <property type="match status" value="1"/>
</dbReference>
<feature type="repeat" description="PPR" evidence="2">
    <location>
        <begin position="134"/>
        <end position="168"/>
    </location>
</feature>
<dbReference type="EMBL" id="JABFOF010000006">
    <property type="protein sequence ID" value="KAG2395687.1"/>
    <property type="molecule type" value="Genomic_DNA"/>
</dbReference>
<dbReference type="PANTHER" id="PTHR47926:SF359">
    <property type="entry name" value="PENTACOTRIPEPTIDE-REPEAT REGION OF PRORP DOMAIN-CONTAINING PROTEIN"/>
    <property type="match status" value="1"/>
</dbReference>
<proteinExistence type="predicted"/>
<dbReference type="NCBIfam" id="TIGR00756">
    <property type="entry name" value="PPR"/>
    <property type="match status" value="2"/>
</dbReference>
<dbReference type="Pfam" id="PF13041">
    <property type="entry name" value="PPR_2"/>
    <property type="match status" value="1"/>
</dbReference>
<evidence type="ECO:0000313" key="4">
    <source>
        <dbReference type="Proteomes" id="UP000743370"/>
    </source>
</evidence>
<dbReference type="GO" id="GO:0003723">
    <property type="term" value="F:RNA binding"/>
    <property type="evidence" value="ECO:0007669"/>
    <property type="project" value="InterPro"/>
</dbReference>
<evidence type="ECO:0000313" key="3">
    <source>
        <dbReference type="EMBL" id="KAG2395687.1"/>
    </source>
</evidence>
<dbReference type="PANTHER" id="PTHR47926">
    <property type="entry name" value="PENTATRICOPEPTIDE REPEAT-CONTAINING PROTEIN"/>
    <property type="match status" value="1"/>
</dbReference>
<dbReference type="Gene3D" id="1.25.40.10">
    <property type="entry name" value="Tetratricopeptide repeat domain"/>
    <property type="match status" value="1"/>
</dbReference>
<dbReference type="Pfam" id="PF20431">
    <property type="entry name" value="E_motif"/>
    <property type="match status" value="1"/>
</dbReference>
<dbReference type="GO" id="GO:0009451">
    <property type="term" value="P:RNA modification"/>
    <property type="evidence" value="ECO:0007669"/>
    <property type="project" value="InterPro"/>
</dbReference>
<name>A0A8T0K7D8_PHAAN</name>
<dbReference type="InterPro" id="IPR046848">
    <property type="entry name" value="E_motif"/>
</dbReference>
<dbReference type="InterPro" id="IPR002885">
    <property type="entry name" value="PPR_rpt"/>
</dbReference>
<evidence type="ECO:0000256" key="2">
    <source>
        <dbReference type="PROSITE-ProRule" id="PRU00708"/>
    </source>
</evidence>
<dbReference type="AlphaFoldDB" id="A0A8T0K7D8"/>
<dbReference type="InterPro" id="IPR046960">
    <property type="entry name" value="PPR_At4g14850-like_plant"/>
</dbReference>
<gene>
    <name evidence="3" type="ORF">HKW66_Vig0069370</name>
</gene>
<reference evidence="3 4" key="1">
    <citation type="submission" date="2020-05" db="EMBL/GenBank/DDBJ databases">
        <title>Vigna angularis (adzuki bean) Var. LongXiaoDou No. 4 denovo assembly.</title>
        <authorList>
            <person name="Xiang H."/>
        </authorList>
    </citation>
    <scope>NUCLEOTIDE SEQUENCE [LARGE SCALE GENOMIC DNA]</scope>
    <source>
        <tissue evidence="3">Leaf</tissue>
    </source>
</reference>
<protein>
    <submittedName>
        <fullName evidence="3">Pentatricopeptide repeat-containing protein</fullName>
    </submittedName>
</protein>